<dbReference type="HOGENOM" id="CLU_013253_9_4_1"/>
<evidence type="ECO:0000256" key="1">
    <source>
        <dbReference type="ARBA" id="ARBA00007447"/>
    </source>
</evidence>
<dbReference type="OrthoDB" id="771136at2759"/>
<keyword evidence="7" id="KW-0732">Signal</keyword>
<feature type="compositionally biased region" description="Low complexity" evidence="6">
    <location>
        <begin position="473"/>
        <end position="488"/>
    </location>
</feature>
<keyword evidence="5" id="KW-0645">Protease</keyword>
<gene>
    <name evidence="9" type="ORF">S40285_02449</name>
</gene>
<feature type="domain" description="Peptidase A1" evidence="8">
    <location>
        <begin position="69"/>
        <end position="394"/>
    </location>
</feature>
<dbReference type="GO" id="GO:0006508">
    <property type="term" value="P:proteolysis"/>
    <property type="evidence" value="ECO:0007669"/>
    <property type="project" value="UniProtKB-KW"/>
</dbReference>
<dbReference type="PRINTS" id="PR00792">
    <property type="entry name" value="PEPSIN"/>
</dbReference>
<evidence type="ECO:0000256" key="4">
    <source>
        <dbReference type="PIRSR" id="PIRSR601461-2"/>
    </source>
</evidence>
<feature type="chain" id="PRO_5001779921" description="Peptidase A1 domain-containing protein" evidence="7">
    <location>
        <begin position="21"/>
        <end position="527"/>
    </location>
</feature>
<evidence type="ECO:0000256" key="6">
    <source>
        <dbReference type="SAM" id="MobiDB-lite"/>
    </source>
</evidence>
<evidence type="ECO:0000313" key="9">
    <source>
        <dbReference type="EMBL" id="KFA69822.1"/>
    </source>
</evidence>
<evidence type="ECO:0000256" key="3">
    <source>
        <dbReference type="PIRSR" id="PIRSR601461-1"/>
    </source>
</evidence>
<evidence type="ECO:0000256" key="5">
    <source>
        <dbReference type="RuleBase" id="RU000454"/>
    </source>
</evidence>
<feature type="disulfide bond" evidence="4">
    <location>
        <begin position="324"/>
        <end position="359"/>
    </location>
</feature>
<proteinExistence type="inferred from homology"/>
<name>A0A084R0T7_STAC4</name>
<protein>
    <recommendedName>
        <fullName evidence="8">Peptidase A1 domain-containing protein</fullName>
    </recommendedName>
</protein>
<comment type="similarity">
    <text evidence="1 5">Belongs to the peptidase A1 family.</text>
</comment>
<dbReference type="InParanoid" id="A0A084R0T7"/>
<dbReference type="SUPFAM" id="SSF50630">
    <property type="entry name" value="Acid proteases"/>
    <property type="match status" value="1"/>
</dbReference>
<dbReference type="PROSITE" id="PS51767">
    <property type="entry name" value="PEPTIDASE_A1"/>
    <property type="match status" value="1"/>
</dbReference>
<dbReference type="InterPro" id="IPR021109">
    <property type="entry name" value="Peptidase_aspartic_dom_sf"/>
</dbReference>
<dbReference type="OMA" id="NMDFFYA"/>
<feature type="region of interest" description="Disordered" evidence="6">
    <location>
        <begin position="473"/>
        <end position="504"/>
    </location>
</feature>
<evidence type="ECO:0000256" key="7">
    <source>
        <dbReference type="SAM" id="SignalP"/>
    </source>
</evidence>
<dbReference type="PROSITE" id="PS00141">
    <property type="entry name" value="ASP_PROTEASE"/>
    <property type="match status" value="1"/>
</dbReference>
<dbReference type="InterPro" id="IPR001461">
    <property type="entry name" value="Aspartic_peptidase_A1"/>
</dbReference>
<reference evidence="9 10" key="1">
    <citation type="journal article" date="2014" name="BMC Genomics">
        <title>Comparative genome sequencing reveals chemotype-specific gene clusters in the toxigenic black mold Stachybotrys.</title>
        <authorList>
            <person name="Semeiks J."/>
            <person name="Borek D."/>
            <person name="Otwinowski Z."/>
            <person name="Grishin N.V."/>
        </authorList>
    </citation>
    <scope>NUCLEOTIDE SEQUENCE [LARGE SCALE GENOMIC DNA]</scope>
    <source>
        <strain evidence="9 10">IBT 40285</strain>
    </source>
</reference>
<keyword evidence="4" id="KW-1015">Disulfide bond</keyword>
<keyword evidence="10" id="KW-1185">Reference proteome</keyword>
<dbReference type="Gene3D" id="2.40.70.10">
    <property type="entry name" value="Acid Proteases"/>
    <property type="match status" value="2"/>
</dbReference>
<evidence type="ECO:0000313" key="10">
    <source>
        <dbReference type="Proteomes" id="UP000028524"/>
    </source>
</evidence>
<feature type="active site" evidence="3">
    <location>
        <position position="87"/>
    </location>
</feature>
<dbReference type="GO" id="GO:0004190">
    <property type="term" value="F:aspartic-type endopeptidase activity"/>
    <property type="evidence" value="ECO:0007669"/>
    <property type="project" value="UniProtKB-KW"/>
</dbReference>
<feature type="active site" evidence="3">
    <location>
        <position position="290"/>
    </location>
</feature>
<dbReference type="InterPro" id="IPR033121">
    <property type="entry name" value="PEPTIDASE_A1"/>
</dbReference>
<dbReference type="InterPro" id="IPR001969">
    <property type="entry name" value="Aspartic_peptidase_AS"/>
</dbReference>
<dbReference type="AlphaFoldDB" id="A0A084R0T7"/>
<dbReference type="Pfam" id="PF00026">
    <property type="entry name" value="Asp"/>
    <property type="match status" value="1"/>
</dbReference>
<sequence>MRSFVFAAALLAALADEAVGSSSLFPRARRGNGFLAVPVGTVDKGRSRRVRRQEGETIVTTLENMDFFYATEVGLGSPPQSVTVLVDTGSSELWVNPDCSSAPSTSQARQCQAFGEYDPDDSSTPPIGPFSGEEINYGDPSDPSTLTSVQIRYYADDIEMGDATIMNQTFGVVVSSEGQSSGIMGLAPDLFYGFDGASNYSLLLNTMAEQDVIASRLFALDLRHAEAETGAIIYGGVDRNKFTGTLESRPIVRGQQGEYRLAVDMNTLGLTVGRSESFELEGDDTNVMLDSGTTLSRMHASAALPILEALGAIDDGEGYYVVPCSLREQGGSVDFGFGTKVVRVPFSDFILDVGDPNYCYAGVTLTTEQQILGDTVLRAGYFVFDWDSEVIHIAQAANCGDQDIVTFSSDDDEVTGNCDESDAFDTTATAEPTVSRTRTFATEAYTTTYTITSCPSFERGCETGVVTTQTIEAVTTEPTAEPTETSSGGDDGVGDEGGDGDSAGAHMEVGRLLAAGFGGLAAIYNVL</sequence>
<dbReference type="STRING" id="1283841.A0A084R0T7"/>
<feature type="signal peptide" evidence="7">
    <location>
        <begin position="1"/>
        <end position="20"/>
    </location>
</feature>
<feature type="region of interest" description="Disordered" evidence="6">
    <location>
        <begin position="116"/>
        <end position="142"/>
    </location>
</feature>
<dbReference type="PANTHER" id="PTHR47966:SF65">
    <property type="entry name" value="ASPARTIC-TYPE ENDOPEPTIDASE"/>
    <property type="match status" value="1"/>
</dbReference>
<dbReference type="PANTHER" id="PTHR47966">
    <property type="entry name" value="BETA-SITE APP-CLEAVING ENZYME, ISOFORM A-RELATED"/>
    <property type="match status" value="1"/>
</dbReference>
<keyword evidence="5" id="KW-0378">Hydrolase</keyword>
<evidence type="ECO:0000256" key="2">
    <source>
        <dbReference type="ARBA" id="ARBA00022750"/>
    </source>
</evidence>
<dbReference type="Proteomes" id="UP000028524">
    <property type="component" value="Unassembled WGS sequence"/>
</dbReference>
<keyword evidence="2 5" id="KW-0064">Aspartyl protease</keyword>
<dbReference type="EMBL" id="KL659358">
    <property type="protein sequence ID" value="KFA69822.1"/>
    <property type="molecule type" value="Genomic_DNA"/>
</dbReference>
<accession>A0A084R0T7</accession>
<organism evidence="9 10">
    <name type="scientific">Stachybotrys chlorohalonatus (strain IBT 40285)</name>
    <dbReference type="NCBI Taxonomy" id="1283841"/>
    <lineage>
        <taxon>Eukaryota</taxon>
        <taxon>Fungi</taxon>
        <taxon>Dikarya</taxon>
        <taxon>Ascomycota</taxon>
        <taxon>Pezizomycotina</taxon>
        <taxon>Sordariomycetes</taxon>
        <taxon>Hypocreomycetidae</taxon>
        <taxon>Hypocreales</taxon>
        <taxon>Stachybotryaceae</taxon>
        <taxon>Stachybotrys</taxon>
    </lineage>
</organism>
<evidence type="ECO:0000259" key="8">
    <source>
        <dbReference type="PROSITE" id="PS51767"/>
    </source>
</evidence>